<evidence type="ECO:0000256" key="2">
    <source>
        <dbReference type="ARBA" id="ARBA00022840"/>
    </source>
</evidence>
<dbReference type="RefSeq" id="WP_136822658.1">
    <property type="nucleotide sequence ID" value="NZ_BMJX01000008.1"/>
</dbReference>
<dbReference type="CDD" id="cd05907">
    <property type="entry name" value="VL_LC_FACS_like"/>
    <property type="match status" value="1"/>
</dbReference>
<feature type="coiled-coil region" evidence="3">
    <location>
        <begin position="517"/>
        <end position="544"/>
    </location>
</feature>
<dbReference type="EMBL" id="SUKA01000008">
    <property type="protein sequence ID" value="TJY62460.1"/>
    <property type="molecule type" value="Genomic_DNA"/>
</dbReference>
<evidence type="ECO:0000256" key="3">
    <source>
        <dbReference type="SAM" id="Coils"/>
    </source>
</evidence>
<name>A0A4U0GTT9_9SPHI</name>
<dbReference type="InterPro" id="IPR020845">
    <property type="entry name" value="AMP-binding_CS"/>
</dbReference>
<evidence type="ECO:0000313" key="6">
    <source>
        <dbReference type="Proteomes" id="UP000309872"/>
    </source>
</evidence>
<keyword evidence="3" id="KW-0175">Coiled coil</keyword>
<sequence>MGTATRLFDLLKGNIHASSSQLLVAKRHENGWREYKLKEILQIIDSLSKGLLAKGLKKGDRIALMSGNRPEWNFIDFACNQLGIALVPLYPTLSSQDLSYIVKDADVKYVFVSTADLAARVDAAATESQLNLAVYTFDDVADKPNYQELIALGKSQEIDLTPYNDAVDEQDLLTLIYTSGTTGKPKGVYLTHKNILSNVDASTHLLTDDYKKALSFLPLCHIFERMVVYLYISKGLHIYYAENLDNIVLDINDVKPELFTTVPRVLEKVYDKVVEKGKALTGIKKTLFFWALDLGHKYQEPPSNSWWYNVKLSIARKLIFSKWKEALGGNIKLIISGGAALQERLARVFWAADIKILEGYGLTETSPVIAVNSWVETDVKFGTVGRVLSNLHVKIAPDGEILVKGPSVTSGYYKNEEATKESIDENGYFHTGDIGELTKDGFLRITDRKKEIFKTAGGKYVAPQVLENKLMESTLIGQVMVVGENQRFPSVLIVPAYEELEKWSKYKGISSTSREDLIKNDQVLAKYQQEIDKANANFGQWEKIKKFILLTTEWTIDNGELTPKLSLKRKVILQKYDDQIQKLYAEHQ</sequence>
<evidence type="ECO:0000313" key="5">
    <source>
        <dbReference type="EMBL" id="TJY62460.1"/>
    </source>
</evidence>
<dbReference type="OrthoDB" id="9803968at2"/>
<dbReference type="Pfam" id="PF23562">
    <property type="entry name" value="AMP-binding_C_3"/>
    <property type="match status" value="1"/>
</dbReference>
<dbReference type="PANTHER" id="PTHR43272:SF33">
    <property type="entry name" value="AMP-BINDING DOMAIN-CONTAINING PROTEIN-RELATED"/>
    <property type="match status" value="1"/>
</dbReference>
<organism evidence="5 6">
    <name type="scientific">Sphingobacterium alkalisoli</name>
    <dbReference type="NCBI Taxonomy" id="1874115"/>
    <lineage>
        <taxon>Bacteria</taxon>
        <taxon>Pseudomonadati</taxon>
        <taxon>Bacteroidota</taxon>
        <taxon>Sphingobacteriia</taxon>
        <taxon>Sphingobacteriales</taxon>
        <taxon>Sphingobacteriaceae</taxon>
        <taxon>Sphingobacterium</taxon>
    </lineage>
</organism>
<accession>A0A4U0GTT9</accession>
<dbReference type="Gene3D" id="3.40.50.12780">
    <property type="entry name" value="N-terminal domain of ligase-like"/>
    <property type="match status" value="1"/>
</dbReference>
<dbReference type="Proteomes" id="UP000309872">
    <property type="component" value="Unassembled WGS sequence"/>
</dbReference>
<keyword evidence="2" id="KW-0067">ATP-binding</keyword>
<dbReference type="PANTHER" id="PTHR43272">
    <property type="entry name" value="LONG-CHAIN-FATTY-ACID--COA LIGASE"/>
    <property type="match status" value="1"/>
</dbReference>
<keyword evidence="5" id="KW-0436">Ligase</keyword>
<dbReference type="Pfam" id="PF00501">
    <property type="entry name" value="AMP-binding"/>
    <property type="match status" value="1"/>
</dbReference>
<feature type="domain" description="AMP-dependent synthetase/ligase" evidence="4">
    <location>
        <begin position="31"/>
        <end position="413"/>
    </location>
</feature>
<dbReference type="InterPro" id="IPR042099">
    <property type="entry name" value="ANL_N_sf"/>
</dbReference>
<dbReference type="InterPro" id="IPR000873">
    <property type="entry name" value="AMP-dep_synth/lig_dom"/>
</dbReference>
<dbReference type="SUPFAM" id="SSF56801">
    <property type="entry name" value="Acetyl-CoA synthetase-like"/>
    <property type="match status" value="1"/>
</dbReference>
<comment type="caution">
    <text evidence="5">The sequence shown here is derived from an EMBL/GenBank/DDBJ whole genome shotgun (WGS) entry which is preliminary data.</text>
</comment>
<keyword evidence="1" id="KW-0547">Nucleotide-binding</keyword>
<proteinExistence type="predicted"/>
<evidence type="ECO:0000256" key="1">
    <source>
        <dbReference type="ARBA" id="ARBA00022741"/>
    </source>
</evidence>
<dbReference type="PROSITE" id="PS00455">
    <property type="entry name" value="AMP_BINDING"/>
    <property type="match status" value="1"/>
</dbReference>
<gene>
    <name evidence="5" type="ORF">FAZ19_20585</name>
</gene>
<dbReference type="GO" id="GO:0004467">
    <property type="term" value="F:long-chain fatty acid-CoA ligase activity"/>
    <property type="evidence" value="ECO:0007669"/>
    <property type="project" value="TreeGrafter"/>
</dbReference>
<dbReference type="GO" id="GO:0016020">
    <property type="term" value="C:membrane"/>
    <property type="evidence" value="ECO:0007669"/>
    <property type="project" value="TreeGrafter"/>
</dbReference>
<dbReference type="AlphaFoldDB" id="A0A4U0GTT9"/>
<reference evidence="5 6" key="1">
    <citation type="submission" date="2019-04" db="EMBL/GenBank/DDBJ databases">
        <title>Sphingobacterium olei sp. nov., isolated from oil-contaminated soil.</title>
        <authorList>
            <person name="Liu B."/>
        </authorList>
    </citation>
    <scope>NUCLEOTIDE SEQUENCE [LARGE SCALE GENOMIC DNA]</scope>
    <source>
        <strain evidence="5 6">Y3L14</strain>
    </source>
</reference>
<protein>
    <submittedName>
        <fullName evidence="5">Long-chain fatty acid--CoA ligase</fullName>
    </submittedName>
</protein>
<dbReference type="GO" id="GO:0005524">
    <property type="term" value="F:ATP binding"/>
    <property type="evidence" value="ECO:0007669"/>
    <property type="project" value="UniProtKB-KW"/>
</dbReference>
<evidence type="ECO:0000259" key="4">
    <source>
        <dbReference type="Pfam" id="PF00501"/>
    </source>
</evidence>
<keyword evidence="6" id="KW-1185">Reference proteome</keyword>